<dbReference type="Proteomes" id="UP000610760">
    <property type="component" value="Unassembled WGS sequence"/>
</dbReference>
<dbReference type="RefSeq" id="WP_249295028.1">
    <property type="nucleotide sequence ID" value="NZ_JACRSV010000002.1"/>
</dbReference>
<feature type="domain" description="Glycosyl transferase family 1" evidence="1">
    <location>
        <begin position="208"/>
        <end position="371"/>
    </location>
</feature>
<evidence type="ECO:0000313" key="4">
    <source>
        <dbReference type="Proteomes" id="UP000610760"/>
    </source>
</evidence>
<dbReference type="InterPro" id="IPR028098">
    <property type="entry name" value="Glyco_trans_4-like_N"/>
</dbReference>
<gene>
    <name evidence="3" type="ORF">H8710_08320</name>
</gene>
<dbReference type="Pfam" id="PF00534">
    <property type="entry name" value="Glycos_transf_1"/>
    <property type="match status" value="1"/>
</dbReference>
<dbReference type="Pfam" id="PF13579">
    <property type="entry name" value="Glyco_trans_4_4"/>
    <property type="match status" value="1"/>
</dbReference>
<proteinExistence type="predicted"/>
<evidence type="ECO:0000313" key="3">
    <source>
        <dbReference type="EMBL" id="MBC8560069.1"/>
    </source>
</evidence>
<dbReference type="CDD" id="cd03794">
    <property type="entry name" value="GT4_WbuB-like"/>
    <property type="match status" value="1"/>
</dbReference>
<evidence type="ECO:0000259" key="1">
    <source>
        <dbReference type="Pfam" id="PF00534"/>
    </source>
</evidence>
<dbReference type="AlphaFoldDB" id="A0A926I7L2"/>
<dbReference type="PANTHER" id="PTHR45947">
    <property type="entry name" value="SULFOQUINOVOSYL TRANSFERASE SQD2"/>
    <property type="match status" value="1"/>
</dbReference>
<feature type="domain" description="Glycosyltransferase subfamily 4-like N-terminal" evidence="2">
    <location>
        <begin position="16"/>
        <end position="187"/>
    </location>
</feature>
<dbReference type="EMBL" id="JACRSV010000002">
    <property type="protein sequence ID" value="MBC8560069.1"/>
    <property type="molecule type" value="Genomic_DNA"/>
</dbReference>
<dbReference type="SUPFAM" id="SSF53756">
    <property type="entry name" value="UDP-Glycosyltransferase/glycogen phosphorylase"/>
    <property type="match status" value="1"/>
</dbReference>
<dbReference type="InterPro" id="IPR001296">
    <property type="entry name" value="Glyco_trans_1"/>
</dbReference>
<reference evidence="3" key="1">
    <citation type="submission" date="2020-08" db="EMBL/GenBank/DDBJ databases">
        <title>Genome public.</title>
        <authorList>
            <person name="Liu C."/>
            <person name="Sun Q."/>
        </authorList>
    </citation>
    <scope>NUCLEOTIDE SEQUENCE</scope>
    <source>
        <strain evidence="3">NSJ-33</strain>
    </source>
</reference>
<comment type="caution">
    <text evidence="3">The sequence shown here is derived from an EMBL/GenBank/DDBJ whole genome shotgun (WGS) entry which is preliminary data.</text>
</comment>
<organism evidence="3 4">
    <name type="scientific">Fumia xinanensis</name>
    <dbReference type="NCBI Taxonomy" id="2763659"/>
    <lineage>
        <taxon>Bacteria</taxon>
        <taxon>Bacillati</taxon>
        <taxon>Bacillota</taxon>
        <taxon>Clostridia</taxon>
        <taxon>Eubacteriales</taxon>
        <taxon>Oscillospiraceae</taxon>
        <taxon>Fumia</taxon>
    </lineage>
</organism>
<dbReference type="PANTHER" id="PTHR45947:SF3">
    <property type="entry name" value="SULFOQUINOVOSYL TRANSFERASE SQD2"/>
    <property type="match status" value="1"/>
</dbReference>
<protein>
    <submittedName>
        <fullName evidence="3">Glycosyltransferase family 4 protein</fullName>
    </submittedName>
</protein>
<name>A0A926I7L2_9FIRM</name>
<evidence type="ECO:0000259" key="2">
    <source>
        <dbReference type="Pfam" id="PF13579"/>
    </source>
</evidence>
<accession>A0A926I7L2</accession>
<dbReference type="Gene3D" id="3.40.50.2000">
    <property type="entry name" value="Glycogen Phosphorylase B"/>
    <property type="match status" value="2"/>
</dbReference>
<sequence>MKILVVCQYYKPEPFRISEICEELVKRGNEVTVLTGLPNYPMGEIYEGYRKGKKRDEVINGVSVHRCFTIGRKQGVVHRFLNYYSYAISSTRYAKKIREKFDVVFVNQLSPVMMANAGITYKKRNRVPLILYSLDLWPESLEWGGINRSSPIFKYFHRVSKKIYEQADCVAVTSKLFARYFADEFNINQVEYLPQFAEDIFSSDIVENERTGEDINLVFAGNIGVAQSIVTMIKAADLVKDIGRLKWHIVGDGSELNRLKNLSSSMHMDNVVFHGRKPLEKMPEIYAKADAMLVTMQKSSILSYTLPGKVQTYMAAGKPIIGAIDGETALIIKEAQCGFCSDAEDAEALAENVRRFIASDAKEQMGRNARSYYDRHFSKEKFMEDLDSIFYEIIQQ</sequence>
<dbReference type="InterPro" id="IPR050194">
    <property type="entry name" value="Glycosyltransferase_grp1"/>
</dbReference>
<dbReference type="GO" id="GO:0016758">
    <property type="term" value="F:hexosyltransferase activity"/>
    <property type="evidence" value="ECO:0007669"/>
    <property type="project" value="TreeGrafter"/>
</dbReference>
<keyword evidence="4" id="KW-1185">Reference proteome</keyword>